<organism evidence="1 2">
    <name type="scientific">Auriscalpium vulgare</name>
    <dbReference type="NCBI Taxonomy" id="40419"/>
    <lineage>
        <taxon>Eukaryota</taxon>
        <taxon>Fungi</taxon>
        <taxon>Dikarya</taxon>
        <taxon>Basidiomycota</taxon>
        <taxon>Agaricomycotina</taxon>
        <taxon>Agaricomycetes</taxon>
        <taxon>Russulales</taxon>
        <taxon>Auriscalpiaceae</taxon>
        <taxon>Auriscalpium</taxon>
    </lineage>
</organism>
<gene>
    <name evidence="1" type="ORF">FA95DRAFT_883498</name>
</gene>
<protein>
    <submittedName>
        <fullName evidence="1">Uncharacterized protein</fullName>
    </submittedName>
</protein>
<evidence type="ECO:0000313" key="2">
    <source>
        <dbReference type="Proteomes" id="UP000814033"/>
    </source>
</evidence>
<proteinExistence type="predicted"/>
<comment type="caution">
    <text evidence="1">The sequence shown here is derived from an EMBL/GenBank/DDBJ whole genome shotgun (WGS) entry which is preliminary data.</text>
</comment>
<reference evidence="1" key="1">
    <citation type="submission" date="2021-02" db="EMBL/GenBank/DDBJ databases">
        <authorList>
            <consortium name="DOE Joint Genome Institute"/>
            <person name="Ahrendt S."/>
            <person name="Looney B.P."/>
            <person name="Miyauchi S."/>
            <person name="Morin E."/>
            <person name="Drula E."/>
            <person name="Courty P.E."/>
            <person name="Chicoki N."/>
            <person name="Fauchery L."/>
            <person name="Kohler A."/>
            <person name="Kuo A."/>
            <person name="Labutti K."/>
            <person name="Pangilinan J."/>
            <person name="Lipzen A."/>
            <person name="Riley R."/>
            <person name="Andreopoulos W."/>
            <person name="He G."/>
            <person name="Johnson J."/>
            <person name="Barry K.W."/>
            <person name="Grigoriev I.V."/>
            <person name="Nagy L."/>
            <person name="Hibbett D."/>
            <person name="Henrissat B."/>
            <person name="Matheny P.B."/>
            <person name="Labbe J."/>
            <person name="Martin F."/>
        </authorList>
    </citation>
    <scope>NUCLEOTIDE SEQUENCE</scope>
    <source>
        <strain evidence="1">FP105234-sp</strain>
    </source>
</reference>
<accession>A0ACB8R950</accession>
<reference evidence="1" key="2">
    <citation type="journal article" date="2022" name="New Phytol.">
        <title>Evolutionary transition to the ectomycorrhizal habit in the genomes of a hyperdiverse lineage of mushroom-forming fungi.</title>
        <authorList>
            <person name="Looney B."/>
            <person name="Miyauchi S."/>
            <person name="Morin E."/>
            <person name="Drula E."/>
            <person name="Courty P.E."/>
            <person name="Kohler A."/>
            <person name="Kuo A."/>
            <person name="LaButti K."/>
            <person name="Pangilinan J."/>
            <person name="Lipzen A."/>
            <person name="Riley R."/>
            <person name="Andreopoulos W."/>
            <person name="He G."/>
            <person name="Johnson J."/>
            <person name="Nolan M."/>
            <person name="Tritt A."/>
            <person name="Barry K.W."/>
            <person name="Grigoriev I.V."/>
            <person name="Nagy L.G."/>
            <person name="Hibbett D."/>
            <person name="Henrissat B."/>
            <person name="Matheny P.B."/>
            <person name="Labbe J."/>
            <person name="Martin F.M."/>
        </authorList>
    </citation>
    <scope>NUCLEOTIDE SEQUENCE</scope>
    <source>
        <strain evidence="1">FP105234-sp</strain>
    </source>
</reference>
<keyword evidence="2" id="KW-1185">Reference proteome</keyword>
<dbReference type="Proteomes" id="UP000814033">
    <property type="component" value="Unassembled WGS sequence"/>
</dbReference>
<dbReference type="EMBL" id="MU276197">
    <property type="protein sequence ID" value="KAI0040422.1"/>
    <property type="molecule type" value="Genomic_DNA"/>
</dbReference>
<name>A0ACB8R950_9AGAM</name>
<sequence>MELLHCSAGSRADLARLLSTPAPILEDVSVRVLPLVTLSSPLFADNAPRLRKLEIGHVRGFSWTSSFLRNLVCFHAYYGEVGAPSSVTDFVSTLRQFSQVEDLELYSCLTPFSSAPQPSDASQIAQLPSLRRLAIEGRHASECVGFLRHVQIPSTTTLCVESYTHRNMAEFDALCPFLAPAHGEFRYVHVLFNYNDFQVKAYHDTWCHQPARQLFVNHRLGWYKILSFMRALFRDAGMLRHCLALDLEILVRMTPAMWLDTFGGAVEVQQMNVKWGEGLCVALSAAGEDLDVTGTGVVWPKLRRLQLHRVDFRDGSAGGGEHGAGHVLLRALEHRRRCGAGLVDLELDDCHETEEWLRTAESLVERVSVSVRDEPEESRHSSDEDEDSEQESSEDGSGYGS</sequence>
<evidence type="ECO:0000313" key="1">
    <source>
        <dbReference type="EMBL" id="KAI0040422.1"/>
    </source>
</evidence>